<gene>
    <name evidence="1" type="ORF">UFOVP244_41</name>
</gene>
<proteinExistence type="predicted"/>
<dbReference type="EMBL" id="LR798292">
    <property type="protein sequence ID" value="CAB5220820.1"/>
    <property type="molecule type" value="Genomic_DNA"/>
</dbReference>
<protein>
    <submittedName>
        <fullName evidence="1">Uncharacterized protein</fullName>
    </submittedName>
</protein>
<reference evidence="1" key="1">
    <citation type="submission" date="2020-05" db="EMBL/GenBank/DDBJ databases">
        <authorList>
            <person name="Chiriac C."/>
            <person name="Salcher M."/>
            <person name="Ghai R."/>
            <person name="Kavagutti S V."/>
        </authorList>
    </citation>
    <scope>NUCLEOTIDE SEQUENCE</scope>
</reference>
<organism evidence="1">
    <name type="scientific">uncultured Caudovirales phage</name>
    <dbReference type="NCBI Taxonomy" id="2100421"/>
    <lineage>
        <taxon>Viruses</taxon>
        <taxon>Duplodnaviria</taxon>
        <taxon>Heunggongvirae</taxon>
        <taxon>Uroviricota</taxon>
        <taxon>Caudoviricetes</taxon>
        <taxon>Peduoviridae</taxon>
        <taxon>Maltschvirus</taxon>
        <taxon>Maltschvirus maltsch</taxon>
    </lineage>
</organism>
<evidence type="ECO:0000313" key="1">
    <source>
        <dbReference type="EMBL" id="CAB5220820.1"/>
    </source>
</evidence>
<accession>A0A6J7WSS5</accession>
<sequence>MESVYLLYIEDVHGDEYLEGVYRTRKAAEFALGFIKEWDGKNVKSDNILEEMVRDERDV</sequence>
<name>A0A6J7WSS5_9CAUD</name>